<proteinExistence type="predicted"/>
<organism evidence="7 8">
    <name type="scientific">Candidatus Spechtbacteria bacterium RIFCSPLOWO2_12_FULL_38_22</name>
    <dbReference type="NCBI Taxonomy" id="1802165"/>
    <lineage>
        <taxon>Bacteria</taxon>
        <taxon>Candidatus Spechtiibacteriota</taxon>
    </lineage>
</organism>
<evidence type="ECO:0000256" key="6">
    <source>
        <dbReference type="SAM" id="Phobius"/>
    </source>
</evidence>
<keyword evidence="3 6" id="KW-0812">Transmembrane</keyword>
<sequence length="152" mass="16158">MINMFNNKLRGFTLIELLVVIAIIGLLASIVVVALQGPRQTARDVKREGDVRNIQTAMELCYGDTACGGAEAYVTYANYTAADTGGIGTYIAASNMPNDPQSGSSYTWVDNTADDQTFCVYATLEVGDTGEEMVYASETGFGHMASGSTNCP</sequence>
<dbReference type="PANTHER" id="PTHR30093">
    <property type="entry name" value="GENERAL SECRETION PATHWAY PROTEIN G"/>
    <property type="match status" value="1"/>
</dbReference>
<dbReference type="NCBIfam" id="TIGR02532">
    <property type="entry name" value="IV_pilin_GFxxxE"/>
    <property type="match status" value="1"/>
</dbReference>
<dbReference type="SUPFAM" id="SSF54523">
    <property type="entry name" value="Pili subunits"/>
    <property type="match status" value="1"/>
</dbReference>
<accession>A0A1G2HGD4</accession>
<reference evidence="7 8" key="1">
    <citation type="journal article" date="2016" name="Nat. Commun.">
        <title>Thousands of microbial genomes shed light on interconnected biogeochemical processes in an aquifer system.</title>
        <authorList>
            <person name="Anantharaman K."/>
            <person name="Brown C.T."/>
            <person name="Hug L.A."/>
            <person name="Sharon I."/>
            <person name="Castelle C.J."/>
            <person name="Probst A.J."/>
            <person name="Thomas B.C."/>
            <person name="Singh A."/>
            <person name="Wilkins M.J."/>
            <person name="Karaoz U."/>
            <person name="Brodie E.L."/>
            <person name="Williams K.H."/>
            <person name="Hubbard S.S."/>
            <person name="Banfield J.F."/>
        </authorList>
    </citation>
    <scope>NUCLEOTIDE SEQUENCE [LARGE SCALE GENOMIC DNA]</scope>
</reference>
<dbReference type="Proteomes" id="UP000176770">
    <property type="component" value="Unassembled WGS sequence"/>
</dbReference>
<keyword evidence="5 6" id="KW-0472">Membrane</keyword>
<keyword evidence="4 6" id="KW-1133">Transmembrane helix</keyword>
<dbReference type="EMBL" id="MHOK01000022">
    <property type="protein sequence ID" value="OGZ61513.1"/>
    <property type="molecule type" value="Genomic_DNA"/>
</dbReference>
<evidence type="ECO:0000256" key="1">
    <source>
        <dbReference type="ARBA" id="ARBA00004167"/>
    </source>
</evidence>
<evidence type="ECO:0000313" key="8">
    <source>
        <dbReference type="Proteomes" id="UP000176770"/>
    </source>
</evidence>
<dbReference type="PRINTS" id="PR00885">
    <property type="entry name" value="BCTERIALGSPH"/>
</dbReference>
<evidence type="ECO:0000256" key="2">
    <source>
        <dbReference type="ARBA" id="ARBA00022481"/>
    </source>
</evidence>
<dbReference type="Pfam" id="PF07963">
    <property type="entry name" value="N_methyl"/>
    <property type="match status" value="1"/>
</dbReference>
<dbReference type="InterPro" id="IPR002416">
    <property type="entry name" value="T2SS_protein-GspH"/>
</dbReference>
<comment type="subcellular location">
    <subcellularLocation>
        <location evidence="1">Membrane</location>
        <topology evidence="1">Single-pass membrane protein</topology>
    </subcellularLocation>
</comment>
<name>A0A1G2HGD4_9BACT</name>
<keyword evidence="2" id="KW-0488">Methylation</keyword>
<dbReference type="Gene3D" id="3.30.700.10">
    <property type="entry name" value="Glycoprotein, Type 4 Pilin"/>
    <property type="match status" value="1"/>
</dbReference>
<evidence type="ECO:0000256" key="4">
    <source>
        <dbReference type="ARBA" id="ARBA00022989"/>
    </source>
</evidence>
<dbReference type="GO" id="GO:0016020">
    <property type="term" value="C:membrane"/>
    <property type="evidence" value="ECO:0007669"/>
    <property type="project" value="UniProtKB-SubCell"/>
</dbReference>
<evidence type="ECO:0008006" key="9">
    <source>
        <dbReference type="Google" id="ProtNLM"/>
    </source>
</evidence>
<evidence type="ECO:0000256" key="3">
    <source>
        <dbReference type="ARBA" id="ARBA00022692"/>
    </source>
</evidence>
<feature type="transmembrane region" description="Helical" evidence="6">
    <location>
        <begin position="12"/>
        <end position="35"/>
    </location>
</feature>
<protein>
    <recommendedName>
        <fullName evidence="9">Type II secretion system protein GspG C-terminal domain-containing protein</fullName>
    </recommendedName>
</protein>
<dbReference type="AlphaFoldDB" id="A0A1G2HGD4"/>
<dbReference type="InterPro" id="IPR045584">
    <property type="entry name" value="Pilin-like"/>
</dbReference>
<dbReference type="InterPro" id="IPR012902">
    <property type="entry name" value="N_methyl_site"/>
</dbReference>
<dbReference type="GO" id="GO:0015628">
    <property type="term" value="P:protein secretion by the type II secretion system"/>
    <property type="evidence" value="ECO:0007669"/>
    <property type="project" value="InterPro"/>
</dbReference>
<dbReference type="PROSITE" id="PS00409">
    <property type="entry name" value="PROKAR_NTER_METHYL"/>
    <property type="match status" value="1"/>
</dbReference>
<dbReference type="GO" id="GO:0015627">
    <property type="term" value="C:type II protein secretion system complex"/>
    <property type="evidence" value="ECO:0007669"/>
    <property type="project" value="InterPro"/>
</dbReference>
<comment type="caution">
    <text evidence="7">The sequence shown here is derived from an EMBL/GenBank/DDBJ whole genome shotgun (WGS) entry which is preliminary data.</text>
</comment>
<dbReference type="STRING" id="1802165.A3F94_01540"/>
<dbReference type="PANTHER" id="PTHR30093:SF44">
    <property type="entry name" value="TYPE II SECRETION SYSTEM CORE PROTEIN G"/>
    <property type="match status" value="1"/>
</dbReference>
<evidence type="ECO:0000313" key="7">
    <source>
        <dbReference type="EMBL" id="OGZ61513.1"/>
    </source>
</evidence>
<evidence type="ECO:0000256" key="5">
    <source>
        <dbReference type="ARBA" id="ARBA00023136"/>
    </source>
</evidence>
<gene>
    <name evidence="7" type="ORF">A3F94_01540</name>
</gene>